<dbReference type="AlphaFoldDB" id="A0AB36TI57"/>
<feature type="compositionally biased region" description="Basic residues" evidence="3">
    <location>
        <begin position="577"/>
        <end position="589"/>
    </location>
</feature>
<dbReference type="GO" id="GO:0009847">
    <property type="term" value="P:spore germination"/>
    <property type="evidence" value="ECO:0007669"/>
    <property type="project" value="InterPro"/>
</dbReference>
<feature type="region of interest" description="Disordered" evidence="3">
    <location>
        <begin position="35"/>
        <end position="80"/>
    </location>
</feature>
<accession>A0AB36TI57</accession>
<organism evidence="5 6">
    <name type="scientific">Acetivibrio thermocellus AD2</name>
    <dbReference type="NCBI Taxonomy" id="1138384"/>
    <lineage>
        <taxon>Bacteria</taxon>
        <taxon>Bacillati</taxon>
        <taxon>Bacillota</taxon>
        <taxon>Clostridia</taxon>
        <taxon>Eubacteriales</taxon>
        <taxon>Oscillospiraceae</taxon>
        <taxon>Acetivibrio</taxon>
    </lineage>
</organism>
<dbReference type="Pfam" id="PF03323">
    <property type="entry name" value="GerA"/>
    <property type="match status" value="1"/>
</dbReference>
<proteinExistence type="inferred from homology"/>
<evidence type="ECO:0000256" key="3">
    <source>
        <dbReference type="SAM" id="MobiDB-lite"/>
    </source>
</evidence>
<keyword evidence="4" id="KW-1133">Transmembrane helix</keyword>
<dbReference type="InterPro" id="IPR050768">
    <property type="entry name" value="UPF0353/GerABKA_families"/>
</dbReference>
<comment type="caution">
    <text evidence="5">The sequence shown here is derived from an EMBL/GenBank/DDBJ whole genome shotgun (WGS) entry which is preliminary data.</text>
</comment>
<evidence type="ECO:0000256" key="1">
    <source>
        <dbReference type="ARBA" id="ARBA00005278"/>
    </source>
</evidence>
<dbReference type="EMBL" id="PDBW01000001">
    <property type="protein sequence ID" value="PFH02835.1"/>
    <property type="molecule type" value="Genomic_DNA"/>
</dbReference>
<feature type="compositionally biased region" description="Basic and acidic residues" evidence="3">
    <location>
        <begin position="61"/>
        <end position="71"/>
    </location>
</feature>
<evidence type="ECO:0000313" key="6">
    <source>
        <dbReference type="Proteomes" id="UP000223596"/>
    </source>
</evidence>
<dbReference type="PANTHER" id="PTHR22550">
    <property type="entry name" value="SPORE GERMINATION PROTEIN"/>
    <property type="match status" value="1"/>
</dbReference>
<dbReference type="PANTHER" id="PTHR22550:SF5">
    <property type="entry name" value="LEUCINE ZIPPER PROTEIN 4"/>
    <property type="match status" value="1"/>
</dbReference>
<name>A0AB36TI57_ACETH</name>
<keyword evidence="4" id="KW-0812">Transmembrane</keyword>
<dbReference type="Proteomes" id="UP000223596">
    <property type="component" value="Unassembled WGS sequence"/>
</dbReference>
<feature type="transmembrane region" description="Helical" evidence="4">
    <location>
        <begin position="469"/>
        <end position="491"/>
    </location>
</feature>
<feature type="transmembrane region" description="Helical" evidence="4">
    <location>
        <begin position="373"/>
        <end position="395"/>
    </location>
</feature>
<reference evidence="5 6" key="1">
    <citation type="submission" date="2017-09" db="EMBL/GenBank/DDBJ databases">
        <title>Evaluation of Pacific Biosciences Sequencing Technology to Finishing C. thermocellum Genome Sequences.</title>
        <authorList>
            <person name="Brown S."/>
        </authorList>
    </citation>
    <scope>NUCLEOTIDE SEQUENCE [LARGE SCALE GENOMIC DNA]</scope>
    <source>
        <strain evidence="5 6">AD2</strain>
    </source>
</reference>
<dbReference type="PIRSF" id="PIRSF005690">
    <property type="entry name" value="GerBA"/>
    <property type="match status" value="1"/>
</dbReference>
<feature type="region of interest" description="Disordered" evidence="3">
    <location>
        <begin position="556"/>
        <end position="589"/>
    </location>
</feature>
<comment type="similarity">
    <text evidence="1">Belongs to the GerABKA family.</text>
</comment>
<feature type="compositionally biased region" description="Basic and acidic residues" evidence="3">
    <location>
        <begin position="35"/>
        <end position="45"/>
    </location>
</feature>
<evidence type="ECO:0000256" key="4">
    <source>
        <dbReference type="SAM" id="Phobius"/>
    </source>
</evidence>
<dbReference type="GO" id="GO:0016020">
    <property type="term" value="C:membrane"/>
    <property type="evidence" value="ECO:0007669"/>
    <property type="project" value="InterPro"/>
</dbReference>
<feature type="transmembrane region" description="Helical" evidence="4">
    <location>
        <begin position="498"/>
        <end position="518"/>
    </location>
</feature>
<feature type="transmembrane region" description="Helical" evidence="4">
    <location>
        <begin position="445"/>
        <end position="463"/>
    </location>
</feature>
<protein>
    <submittedName>
        <fullName evidence="5">Spore germination protein KA</fullName>
    </submittedName>
</protein>
<evidence type="ECO:0000256" key="2">
    <source>
        <dbReference type="ARBA" id="ARBA00023136"/>
    </source>
</evidence>
<keyword evidence="2 4" id="KW-0472">Membrane</keyword>
<sequence length="589" mass="66348">MADLKKLIKDMFVFKEPEPREEFILEEKESEKIVNVTDAHDETSEKKKKGSLRNLFSKSANSEKKDSESGKESNNTENMTCVSKNLKENVEYLKKRFSIPINGDVVLREFDIVIKDRKIPACLIFYDGMVNGMLINLNILQPLMLLSNLDVKGKNGEKDIAEYIHKSLVTHNQVKVSHEFDEIVGEINFGGCGVFIDGIDVAYACDVKGWQHRGVDRPNNEIVIRGPQESFNEILRVNTALVRKILKDEDLVAESIEIGKRSKTPCSLLYIKDIANESLVNEVRRRLQNIKTDYIFDTGELEQYIEDNTLMSTPQIVATERPDRVASMLAEGKVAVIMSGSPFALVMPTTNNDFLQSAEDAYVRFPYANLLRIMRVIAIFMSLLLPGLYVAITNYHHEMIPTDLLFAIEASRERVPFPSVVEIIIMEFAFELVREAGLRVPSPIGPTLGIIGALILGQAAVAANIVSPILIIVVAVTGIGSFAIPNFSLGFSFRILRFAYVFLAAMAGFLGITFGLFVQSIILCNAKSFGVPFMAPFGPKTKSRFQDQFFRSPIWKQEKRPDFLNTKDTQKQPKISRQWRKSEKKKGKQ</sequence>
<dbReference type="RefSeq" id="WP_003516644.1">
    <property type="nucleotide sequence ID" value="NZ_CP013828.1"/>
</dbReference>
<dbReference type="InterPro" id="IPR004995">
    <property type="entry name" value="Spore_Ger"/>
</dbReference>
<gene>
    <name evidence="5" type="ORF">M972_111624</name>
</gene>
<evidence type="ECO:0000313" key="5">
    <source>
        <dbReference type="EMBL" id="PFH02835.1"/>
    </source>
</evidence>